<proteinExistence type="inferred from homology"/>
<dbReference type="SUPFAM" id="SSF52833">
    <property type="entry name" value="Thioredoxin-like"/>
    <property type="match status" value="2"/>
</dbReference>
<evidence type="ECO:0000256" key="2">
    <source>
        <dbReference type="ARBA" id="ARBA00011738"/>
    </source>
</evidence>
<dbReference type="SUPFAM" id="SSF51905">
    <property type="entry name" value="FAD/NAD(P)-binding domain"/>
    <property type="match status" value="1"/>
</dbReference>
<dbReference type="PROSITE" id="PS00573">
    <property type="entry name" value="PYRIDINE_REDOX_2"/>
    <property type="match status" value="1"/>
</dbReference>
<accession>A0A4Q9VP77</accession>
<keyword evidence="8 11" id="KW-1015">Disulfide bond</keyword>
<dbReference type="InterPro" id="IPR044141">
    <property type="entry name" value="AhpF_NTD_C"/>
</dbReference>
<evidence type="ECO:0000256" key="7">
    <source>
        <dbReference type="ARBA" id="ARBA00023027"/>
    </source>
</evidence>
<comment type="similarity">
    <text evidence="1">Belongs to the class-II pyridine nucleotide-disulfide oxidoreductase family.</text>
</comment>
<keyword evidence="4" id="KW-0285">Flavoprotein</keyword>
<dbReference type="EMBL" id="SJFN01000015">
    <property type="protein sequence ID" value="TBW37396.1"/>
    <property type="molecule type" value="Genomic_DNA"/>
</dbReference>
<keyword evidence="9 11" id="KW-0676">Redox-active center</keyword>
<dbReference type="GO" id="GO:0051287">
    <property type="term" value="F:NAD binding"/>
    <property type="evidence" value="ECO:0007669"/>
    <property type="project" value="InterPro"/>
</dbReference>
<dbReference type="AlphaFoldDB" id="A0A4Q9VP77"/>
<keyword evidence="7 10" id="KW-0520">NAD</keyword>
<dbReference type="GO" id="GO:0032991">
    <property type="term" value="C:protein-containing complex"/>
    <property type="evidence" value="ECO:0007669"/>
    <property type="project" value="UniProtKB-ARBA"/>
</dbReference>
<feature type="domain" description="FAD/NAD(P)-binding" evidence="12">
    <location>
        <begin position="212"/>
        <end position="503"/>
    </location>
</feature>
<evidence type="ECO:0000256" key="10">
    <source>
        <dbReference type="PIRSR" id="PIRSR000238-1"/>
    </source>
</evidence>
<dbReference type="InterPro" id="IPR008255">
    <property type="entry name" value="Pyr_nucl-diS_OxRdtase_2_AS"/>
</dbReference>
<dbReference type="GO" id="GO:0005829">
    <property type="term" value="C:cytosol"/>
    <property type="evidence" value="ECO:0007669"/>
    <property type="project" value="UniProtKB-ARBA"/>
</dbReference>
<keyword evidence="15" id="KW-1185">Reference proteome</keyword>
<feature type="disulfide bond" description="Redox-active" evidence="11">
    <location>
        <begin position="344"/>
        <end position="347"/>
    </location>
</feature>
<dbReference type="InterPro" id="IPR012081">
    <property type="entry name" value="Alkyl_hydroperoxide_Rdtase_suF"/>
</dbReference>
<evidence type="ECO:0000313" key="15">
    <source>
        <dbReference type="Proteomes" id="UP000292781"/>
    </source>
</evidence>
<dbReference type="Proteomes" id="UP000292781">
    <property type="component" value="Unassembled WGS sequence"/>
</dbReference>
<keyword evidence="6 14" id="KW-0560">Oxidoreductase</keyword>
<feature type="binding site" evidence="10">
    <location>
        <begin position="356"/>
        <end position="370"/>
    </location>
    <ligand>
        <name>NAD(+)</name>
        <dbReference type="ChEBI" id="CHEBI:57540"/>
    </ligand>
</feature>
<dbReference type="GO" id="GO:0102039">
    <property type="term" value="F:NADH-dependent peroxiredoxin activity"/>
    <property type="evidence" value="ECO:0007669"/>
    <property type="project" value="InterPro"/>
</dbReference>
<evidence type="ECO:0000256" key="6">
    <source>
        <dbReference type="ARBA" id="ARBA00023002"/>
    </source>
</evidence>
<dbReference type="InterPro" id="IPR036249">
    <property type="entry name" value="Thioredoxin-like_sf"/>
</dbReference>
<dbReference type="Gene3D" id="3.50.50.60">
    <property type="entry name" value="FAD/NAD(P)-binding domain"/>
    <property type="match status" value="2"/>
</dbReference>
<comment type="caution">
    <text evidence="14">The sequence shown here is derived from an EMBL/GenBank/DDBJ whole genome shotgun (WGS) entry which is preliminary data.</text>
</comment>
<dbReference type="Gene3D" id="3.40.30.80">
    <property type="match status" value="1"/>
</dbReference>
<dbReference type="InterPro" id="IPR023753">
    <property type="entry name" value="FAD/NAD-binding_dom"/>
</dbReference>
<dbReference type="RefSeq" id="WP_131309734.1">
    <property type="nucleotide sequence ID" value="NZ_SJFN01000015.1"/>
</dbReference>
<evidence type="ECO:0000256" key="11">
    <source>
        <dbReference type="PIRSR" id="PIRSR000238-2"/>
    </source>
</evidence>
<name>A0A4Q9VP77_9HYPH</name>
<evidence type="ECO:0000256" key="8">
    <source>
        <dbReference type="ARBA" id="ARBA00023157"/>
    </source>
</evidence>
<dbReference type="GO" id="GO:0000302">
    <property type="term" value="P:response to reactive oxygen species"/>
    <property type="evidence" value="ECO:0007669"/>
    <property type="project" value="InterPro"/>
</dbReference>
<dbReference type="CDD" id="cd02974">
    <property type="entry name" value="AhpF_NTD_N"/>
    <property type="match status" value="1"/>
</dbReference>
<protein>
    <recommendedName>
        <fullName evidence="3">Thioredoxin reductase</fullName>
    </recommendedName>
</protein>
<evidence type="ECO:0000256" key="9">
    <source>
        <dbReference type="ARBA" id="ARBA00023284"/>
    </source>
</evidence>
<dbReference type="InterPro" id="IPR044142">
    <property type="entry name" value="AhpF_NTD_N"/>
</dbReference>
<dbReference type="PIRSF" id="PIRSF000238">
    <property type="entry name" value="AhpF"/>
    <property type="match status" value="1"/>
</dbReference>
<feature type="binding site" evidence="10">
    <location>
        <begin position="477"/>
        <end position="487"/>
    </location>
    <ligand>
        <name>FAD</name>
        <dbReference type="ChEBI" id="CHEBI:57692"/>
    </ligand>
</feature>
<comment type="cofactor">
    <cofactor evidence="10">
        <name>FAD</name>
        <dbReference type="ChEBI" id="CHEBI:57692"/>
    </cofactor>
    <text evidence="10">Binds 1 FAD per subunit.</text>
</comment>
<evidence type="ECO:0000259" key="12">
    <source>
        <dbReference type="Pfam" id="PF07992"/>
    </source>
</evidence>
<sequence>MLDAAIKAQLKTYLEKLVGPIELIASLEGGPRSAEMRDLLEDIASVSSRVHVAFDGTDARRPSFTVGKPGEPARITFAGLPMGHEFTSLVLALLQASGYPPKVSDAVIAQVKGLTGPLDFVTYVSLTCQNCPEVVQSLNLMAALNPNVRHTMVDGSLYQAEVEAQKIMAVPTVHLNGATYGQGRMGVEEFLAKLDTGAADRAATEIAAKDEFDVLVVGGGPAGAAAAIYAARKGIRTGVVAQRFGGQVLDTMAIENFVSVGHTEGPKLAAALENHVRTYDVDVMNLQQATALVPAKAPGGAIEIELANGASLRSKTVILATGARWRQMGVPGEAEYMAKGVCFCPHCDGPLFKGKRVAVIGGGNSGVEAAIDLAGIVGHVTLIEYDSRLRADEVLQRKLRSLANVTIHVSARTTEVLGNGEKVTGLTYEDRTTKELHRVDLEGIFVQIGLLPNSEWLDGTVRLSNRKEIEIDTRGATSIPGVFAAGDATTVPYKQIVIAVGAGATAALSAFDHLIRA</sequence>
<gene>
    <name evidence="14" type="primary">ahpF</name>
    <name evidence="14" type="ORF">EYW49_11615</name>
</gene>
<feature type="binding site" evidence="10">
    <location>
        <begin position="213"/>
        <end position="228"/>
    </location>
    <ligand>
        <name>FAD</name>
        <dbReference type="ChEBI" id="CHEBI:57692"/>
    </ligand>
</feature>
<dbReference type="GO" id="GO:0050660">
    <property type="term" value="F:flavin adenine dinucleotide binding"/>
    <property type="evidence" value="ECO:0007669"/>
    <property type="project" value="InterPro"/>
</dbReference>
<evidence type="ECO:0000256" key="1">
    <source>
        <dbReference type="ARBA" id="ARBA00009333"/>
    </source>
</evidence>
<dbReference type="NCBIfam" id="TIGR03140">
    <property type="entry name" value="AhpF"/>
    <property type="match status" value="1"/>
</dbReference>
<dbReference type="Pfam" id="PF13192">
    <property type="entry name" value="Thioredoxin_3"/>
    <property type="match status" value="1"/>
</dbReference>
<dbReference type="Pfam" id="PF07992">
    <property type="entry name" value="Pyr_redox_2"/>
    <property type="match status" value="1"/>
</dbReference>
<dbReference type="PRINTS" id="PR00469">
    <property type="entry name" value="PNDRDTASEII"/>
</dbReference>
<evidence type="ECO:0000256" key="3">
    <source>
        <dbReference type="ARBA" id="ARBA00018719"/>
    </source>
</evidence>
<dbReference type="PRINTS" id="PR00368">
    <property type="entry name" value="FADPNR"/>
</dbReference>
<dbReference type="InterPro" id="IPR012336">
    <property type="entry name" value="Thioredoxin-like_fold"/>
</dbReference>
<dbReference type="OrthoDB" id="9806179at2"/>
<dbReference type="PANTHER" id="PTHR48105">
    <property type="entry name" value="THIOREDOXIN REDUCTASE 1-RELATED-RELATED"/>
    <property type="match status" value="1"/>
</dbReference>
<feature type="domain" description="Thioredoxin-like fold" evidence="13">
    <location>
        <begin position="124"/>
        <end position="194"/>
    </location>
</feature>
<dbReference type="GO" id="GO:0016668">
    <property type="term" value="F:oxidoreductase activity, acting on a sulfur group of donors, NAD(P) as acceptor"/>
    <property type="evidence" value="ECO:0007669"/>
    <property type="project" value="UniProtKB-ARBA"/>
</dbReference>
<dbReference type="InterPro" id="IPR036188">
    <property type="entry name" value="FAD/NAD-bd_sf"/>
</dbReference>
<comment type="subunit">
    <text evidence="2">Homodimer.</text>
</comment>
<evidence type="ECO:0000259" key="13">
    <source>
        <dbReference type="Pfam" id="PF13192"/>
    </source>
</evidence>
<reference evidence="14 15" key="1">
    <citation type="submission" date="2019-02" db="EMBL/GenBank/DDBJ databases">
        <title>Siculibacillus lacustris gen. nov., sp. nov., a new rosette-forming bacterium isolated from a freshwater crater lake (Lake St. Ana, Romania).</title>
        <authorList>
            <person name="Felfoldi T."/>
            <person name="Marton Z."/>
            <person name="Szabo A."/>
            <person name="Mentes A."/>
            <person name="Boka K."/>
            <person name="Marialigeti K."/>
            <person name="Mathe I."/>
            <person name="Koncz M."/>
            <person name="Schumann P."/>
            <person name="Toth E."/>
        </authorList>
    </citation>
    <scope>NUCLEOTIDE SEQUENCE [LARGE SCALE GENOMIC DNA]</scope>
    <source>
        <strain evidence="14 15">SA-279</strain>
    </source>
</reference>
<dbReference type="InterPro" id="IPR050097">
    <property type="entry name" value="Ferredoxin-NADP_redctase_2"/>
</dbReference>
<evidence type="ECO:0000256" key="4">
    <source>
        <dbReference type="ARBA" id="ARBA00022630"/>
    </source>
</evidence>
<dbReference type="FunFam" id="3.50.50.60:FF:000007">
    <property type="entry name" value="Alkyl hydroperoxide reductase, F subunit"/>
    <property type="match status" value="1"/>
</dbReference>
<evidence type="ECO:0000313" key="14">
    <source>
        <dbReference type="EMBL" id="TBW37396.1"/>
    </source>
</evidence>
<organism evidence="14 15">
    <name type="scientific">Siculibacillus lacustris</name>
    <dbReference type="NCBI Taxonomy" id="1549641"/>
    <lineage>
        <taxon>Bacteria</taxon>
        <taxon>Pseudomonadati</taxon>
        <taxon>Pseudomonadota</taxon>
        <taxon>Alphaproteobacteria</taxon>
        <taxon>Hyphomicrobiales</taxon>
        <taxon>Ancalomicrobiaceae</taxon>
        <taxon>Siculibacillus</taxon>
    </lineage>
</organism>
<keyword evidence="5 10" id="KW-0274">FAD</keyword>
<dbReference type="PROSITE" id="PS51354">
    <property type="entry name" value="GLUTAREDOXIN_2"/>
    <property type="match status" value="1"/>
</dbReference>
<keyword evidence="10" id="KW-0521">NADP</keyword>
<dbReference type="CDD" id="cd03026">
    <property type="entry name" value="AhpF_NTD_C"/>
    <property type="match status" value="1"/>
</dbReference>
<evidence type="ECO:0000256" key="5">
    <source>
        <dbReference type="ARBA" id="ARBA00022827"/>
    </source>
</evidence>